<dbReference type="AlphaFoldDB" id="A0A7X2P8M8"/>
<gene>
    <name evidence="1" type="ORF">FYJ60_05405</name>
</gene>
<keyword evidence="1" id="KW-0808">Transferase</keyword>
<evidence type="ECO:0000313" key="1">
    <source>
        <dbReference type="EMBL" id="MST81748.1"/>
    </source>
</evidence>
<dbReference type="NCBIfam" id="TIGR01987">
    <property type="entry name" value="HI0074"/>
    <property type="match status" value="1"/>
</dbReference>
<comment type="caution">
    <text evidence="1">The sequence shown here is derived from an EMBL/GenBank/DDBJ whole genome shotgun (WGS) entry which is preliminary data.</text>
</comment>
<dbReference type="InterPro" id="IPR010235">
    <property type="entry name" value="HepT"/>
</dbReference>
<protein>
    <submittedName>
        <fullName evidence="1">Nucleotidyltransferase</fullName>
    </submittedName>
</protein>
<keyword evidence="2" id="KW-1185">Reference proteome</keyword>
<dbReference type="Gene3D" id="1.20.120.330">
    <property type="entry name" value="Nucleotidyltransferases domain 2"/>
    <property type="match status" value="1"/>
</dbReference>
<dbReference type="GO" id="GO:0016740">
    <property type="term" value="F:transferase activity"/>
    <property type="evidence" value="ECO:0007669"/>
    <property type="project" value="UniProtKB-KW"/>
</dbReference>
<dbReference type="RefSeq" id="WP_154457659.1">
    <property type="nucleotide sequence ID" value="NZ_VUMV01000003.1"/>
</dbReference>
<organism evidence="1 2">
    <name type="scientific">Bilifractor porci</name>
    <dbReference type="NCBI Taxonomy" id="2606636"/>
    <lineage>
        <taxon>Bacteria</taxon>
        <taxon>Bacillati</taxon>
        <taxon>Bacillota</taxon>
        <taxon>Clostridia</taxon>
        <taxon>Lachnospirales</taxon>
        <taxon>Lachnospiraceae</taxon>
        <taxon>Bilifractor</taxon>
    </lineage>
</organism>
<evidence type="ECO:0000313" key="2">
    <source>
        <dbReference type="Proteomes" id="UP000466864"/>
    </source>
</evidence>
<dbReference type="SUPFAM" id="SSF81593">
    <property type="entry name" value="Nucleotidyltransferase substrate binding subunit/domain"/>
    <property type="match status" value="1"/>
</dbReference>
<dbReference type="Proteomes" id="UP000466864">
    <property type="component" value="Unassembled WGS sequence"/>
</dbReference>
<proteinExistence type="predicted"/>
<sequence length="134" mass="15859">MKKYENFCSNLASLERADQEDLENEFIISGIIDKFSLQFELTWKLLKELLSFEGRNAARTGSPREIIKESYAVYDFIDEQTYLAMLHDRNDMTHLYDGKAARELVTEILRAYIPAFRDLKKNLEDKYGFRLQQF</sequence>
<dbReference type="EMBL" id="VUMV01000003">
    <property type="protein sequence ID" value="MST81748.1"/>
    <property type="molecule type" value="Genomic_DNA"/>
</dbReference>
<name>A0A7X2P8M8_9FIRM</name>
<dbReference type="Pfam" id="PF08780">
    <property type="entry name" value="NTase_sub_bind"/>
    <property type="match status" value="1"/>
</dbReference>
<reference evidence="1 2" key="1">
    <citation type="submission" date="2019-08" db="EMBL/GenBank/DDBJ databases">
        <title>In-depth cultivation of the pig gut microbiome towards novel bacterial diversity and tailored functional studies.</title>
        <authorList>
            <person name="Wylensek D."/>
            <person name="Hitch T.C.A."/>
            <person name="Clavel T."/>
        </authorList>
    </citation>
    <scope>NUCLEOTIDE SEQUENCE [LARGE SCALE GENOMIC DNA]</scope>
    <source>
        <strain evidence="1 2">Oil+RF-744-WCA-WT-13</strain>
    </source>
</reference>
<accession>A0A7X2P8M8</accession>